<name>A0ABT5B914_9BACT</name>
<evidence type="ECO:0000313" key="1">
    <source>
        <dbReference type="EMBL" id="MDC0670616.1"/>
    </source>
</evidence>
<organism evidence="1 2">
    <name type="scientific">Nannocystis radixulma</name>
    <dbReference type="NCBI Taxonomy" id="2995305"/>
    <lineage>
        <taxon>Bacteria</taxon>
        <taxon>Pseudomonadati</taxon>
        <taxon>Myxococcota</taxon>
        <taxon>Polyangia</taxon>
        <taxon>Nannocystales</taxon>
        <taxon>Nannocystaceae</taxon>
        <taxon>Nannocystis</taxon>
    </lineage>
</organism>
<reference evidence="1 2" key="1">
    <citation type="submission" date="2022-11" db="EMBL/GenBank/DDBJ databases">
        <title>Minimal conservation of predation-associated metabolite biosynthetic gene clusters underscores biosynthetic potential of Myxococcota including descriptions for ten novel species: Archangium lansinium sp. nov., Myxococcus landrumus sp. nov., Nannocystis bai.</title>
        <authorList>
            <person name="Ahearne A."/>
            <person name="Stevens C."/>
            <person name="Dowd S."/>
        </authorList>
    </citation>
    <scope>NUCLEOTIDE SEQUENCE [LARGE SCALE GENOMIC DNA]</scope>
    <source>
        <strain evidence="1 2">NCELM</strain>
    </source>
</reference>
<evidence type="ECO:0000313" key="2">
    <source>
        <dbReference type="Proteomes" id="UP001217838"/>
    </source>
</evidence>
<keyword evidence="2" id="KW-1185">Reference proteome</keyword>
<sequence length="45" mass="5189">MRRPAACWLRDLLLRNLPNSMSKRGLRQTWAPGLELTDRLRAALA</sequence>
<proteinExistence type="predicted"/>
<dbReference type="EMBL" id="JAQNDN010000013">
    <property type="protein sequence ID" value="MDC0670616.1"/>
    <property type="molecule type" value="Genomic_DNA"/>
</dbReference>
<protein>
    <submittedName>
        <fullName evidence="1">Uncharacterized protein</fullName>
    </submittedName>
</protein>
<dbReference type="RefSeq" id="WP_272000436.1">
    <property type="nucleotide sequence ID" value="NZ_JAQNDN010000013.1"/>
</dbReference>
<comment type="caution">
    <text evidence="1">The sequence shown here is derived from an EMBL/GenBank/DDBJ whole genome shotgun (WGS) entry which is preliminary data.</text>
</comment>
<dbReference type="Proteomes" id="UP001217838">
    <property type="component" value="Unassembled WGS sequence"/>
</dbReference>
<gene>
    <name evidence="1" type="ORF">POL58_22865</name>
</gene>
<accession>A0ABT5B914</accession>